<dbReference type="SUPFAM" id="SSF52768">
    <property type="entry name" value="Arginase/deacetylase"/>
    <property type="match status" value="1"/>
</dbReference>
<dbReference type="InterPro" id="IPR023696">
    <property type="entry name" value="Ureohydrolase_dom_sf"/>
</dbReference>
<comment type="similarity">
    <text evidence="3">Belongs to the arginase family.</text>
</comment>
<dbReference type="PANTHER" id="PTHR11358">
    <property type="entry name" value="ARGINASE/AGMATINASE"/>
    <property type="match status" value="1"/>
</dbReference>
<comment type="caution">
    <text evidence="4">The sequence shown here is derived from an EMBL/GenBank/DDBJ whole genome shotgun (WGS) entry which is preliminary data.</text>
</comment>
<accession>A0ABQ2ZAI2</accession>
<dbReference type="InterPro" id="IPR006035">
    <property type="entry name" value="Ureohydrolase"/>
</dbReference>
<reference evidence="5" key="1">
    <citation type="journal article" date="2019" name="Int. J. Syst. Evol. Microbiol.">
        <title>The Global Catalogue of Microorganisms (GCM) 10K type strain sequencing project: providing services to taxonomists for standard genome sequencing and annotation.</title>
        <authorList>
            <consortium name="The Broad Institute Genomics Platform"/>
            <consortium name="The Broad Institute Genome Sequencing Center for Infectious Disease"/>
            <person name="Wu L."/>
            <person name="Ma J."/>
        </authorList>
    </citation>
    <scope>NUCLEOTIDE SEQUENCE [LARGE SCALE GENOMIC DNA]</scope>
    <source>
        <strain evidence="5">KCTC 22228</strain>
    </source>
</reference>
<evidence type="ECO:0000313" key="5">
    <source>
        <dbReference type="Proteomes" id="UP000653056"/>
    </source>
</evidence>
<dbReference type="PROSITE" id="PS51409">
    <property type="entry name" value="ARGINASE_2"/>
    <property type="match status" value="1"/>
</dbReference>
<dbReference type="EMBL" id="BMXS01000038">
    <property type="protein sequence ID" value="GGY10322.1"/>
    <property type="molecule type" value="Genomic_DNA"/>
</dbReference>
<evidence type="ECO:0000256" key="2">
    <source>
        <dbReference type="ARBA" id="ARBA00022801"/>
    </source>
</evidence>
<dbReference type="Gene3D" id="3.40.800.10">
    <property type="entry name" value="Ureohydrolase domain"/>
    <property type="match status" value="1"/>
</dbReference>
<evidence type="ECO:0008006" key="6">
    <source>
        <dbReference type="Google" id="ProtNLM"/>
    </source>
</evidence>
<gene>
    <name evidence="4" type="ORF">GCM10007160_41880</name>
</gene>
<sequence length="89" mass="9583">MRDVGGVYISIDIDCLDRAFAPGTSVPNGCGLMTYEVADALYEIARRVEVIGLDIVEVSPPLDNTSNTPEVAAHFILNYLAGIAERKQA</sequence>
<organism evidence="4 5">
    <name type="scientific">Litchfieldella qijiaojingensis</name>
    <dbReference type="NCBI Taxonomy" id="980347"/>
    <lineage>
        <taxon>Bacteria</taxon>
        <taxon>Pseudomonadati</taxon>
        <taxon>Pseudomonadota</taxon>
        <taxon>Gammaproteobacteria</taxon>
        <taxon>Oceanospirillales</taxon>
        <taxon>Halomonadaceae</taxon>
        <taxon>Litchfieldella</taxon>
    </lineage>
</organism>
<evidence type="ECO:0000256" key="1">
    <source>
        <dbReference type="ARBA" id="ARBA00022723"/>
    </source>
</evidence>
<proteinExistence type="inferred from homology"/>
<keyword evidence="1" id="KW-0479">Metal-binding</keyword>
<dbReference type="Proteomes" id="UP000653056">
    <property type="component" value="Unassembled WGS sequence"/>
</dbReference>
<evidence type="ECO:0000313" key="4">
    <source>
        <dbReference type="EMBL" id="GGY10322.1"/>
    </source>
</evidence>
<name>A0ABQ2ZAI2_9GAMM</name>
<protein>
    <recommendedName>
        <fullName evidence="6">Agmatinase</fullName>
    </recommendedName>
</protein>
<keyword evidence="5" id="KW-1185">Reference proteome</keyword>
<evidence type="ECO:0000256" key="3">
    <source>
        <dbReference type="PROSITE-ProRule" id="PRU00742"/>
    </source>
</evidence>
<keyword evidence="2" id="KW-0378">Hydrolase</keyword>
<dbReference type="PANTHER" id="PTHR11358:SF26">
    <property type="entry name" value="GUANIDINO ACID HYDROLASE, MITOCHONDRIAL"/>
    <property type="match status" value="1"/>
</dbReference>
<dbReference type="Pfam" id="PF00491">
    <property type="entry name" value="Arginase"/>
    <property type="match status" value="1"/>
</dbReference>